<name>A0A182FZL2_ANOAL</name>
<dbReference type="EnsemblMetazoa" id="AALB015452-RA">
    <property type="protein sequence ID" value="AALB015452-PA"/>
    <property type="gene ID" value="AALB015452"/>
</dbReference>
<dbReference type="Proteomes" id="UP000069272">
    <property type="component" value="Chromosome 3L"/>
</dbReference>
<dbReference type="GO" id="GO:0004984">
    <property type="term" value="F:olfactory receptor activity"/>
    <property type="evidence" value="ECO:0007669"/>
    <property type="project" value="InterPro"/>
</dbReference>
<evidence type="ECO:0000256" key="9">
    <source>
        <dbReference type="ARBA" id="ARBA00023224"/>
    </source>
</evidence>
<dbReference type="PANTHER" id="PTHR21137:SF35">
    <property type="entry name" value="ODORANT RECEPTOR 19A-RELATED"/>
    <property type="match status" value="1"/>
</dbReference>
<proteinExistence type="predicted"/>
<dbReference type="VEuPathDB" id="VectorBase:AALB20_026041"/>
<dbReference type="GO" id="GO:0007165">
    <property type="term" value="P:signal transduction"/>
    <property type="evidence" value="ECO:0007669"/>
    <property type="project" value="UniProtKB-KW"/>
</dbReference>
<reference evidence="10" key="2">
    <citation type="submission" date="2022-08" db="UniProtKB">
        <authorList>
            <consortium name="EnsemblMetazoa"/>
        </authorList>
    </citation>
    <scope>IDENTIFICATION</scope>
    <source>
        <strain evidence="10">STECLA/ALBI9_A</strain>
    </source>
</reference>
<organism evidence="10 11">
    <name type="scientific">Anopheles albimanus</name>
    <name type="common">New world malaria mosquito</name>
    <dbReference type="NCBI Taxonomy" id="7167"/>
    <lineage>
        <taxon>Eukaryota</taxon>
        <taxon>Metazoa</taxon>
        <taxon>Ecdysozoa</taxon>
        <taxon>Arthropoda</taxon>
        <taxon>Hexapoda</taxon>
        <taxon>Insecta</taxon>
        <taxon>Pterygota</taxon>
        <taxon>Neoptera</taxon>
        <taxon>Endopterygota</taxon>
        <taxon>Diptera</taxon>
        <taxon>Nematocera</taxon>
        <taxon>Culicoidea</taxon>
        <taxon>Culicidae</taxon>
        <taxon>Anophelinae</taxon>
        <taxon>Anopheles</taxon>
    </lineage>
</organism>
<comment type="subcellular location">
    <subcellularLocation>
        <location evidence="1">Cell membrane</location>
        <topology evidence="1">Multi-pass membrane protein</topology>
    </subcellularLocation>
</comment>
<dbReference type="InterPro" id="IPR004117">
    <property type="entry name" value="7tm6_olfct_rcpt"/>
</dbReference>
<keyword evidence="5" id="KW-0552">Olfaction</keyword>
<keyword evidence="2" id="KW-1003">Cell membrane</keyword>
<keyword evidence="11" id="KW-1185">Reference proteome</keyword>
<sequence length="315" mass="36330">MCILTALIAVLAKRWFCQFYVDDLIKFVEQHCVGFELYRYREQQFVQQLLSYYRLESVIVYTARILGTLIFAGLIFHGLLSDGFILRAKYPFQADTFIGYGVVFCSQIIFIWHTLLSIVVLEVCCFQIISQLSLHFQLLSIDFASIGNEFLVHGPLGQGEAVVDRIRKLVLRHQYLLEFGNQVTEVFNMNFMGLFVASVIMICTSAFEVLLAKGNVMLIFRFVVLGLSSFYQILIWCFLGDLVAQKSSSICDAIASCNWTVLDTRQKKDLSFIMMRAQKPFIINVYRMFPLTYETFLMILSRAYSAFTVLMEMIE</sequence>
<keyword evidence="6" id="KW-1133">Transmembrane helix</keyword>
<evidence type="ECO:0000256" key="6">
    <source>
        <dbReference type="ARBA" id="ARBA00022989"/>
    </source>
</evidence>
<keyword evidence="3" id="KW-0716">Sensory transduction</keyword>
<dbReference type="PANTHER" id="PTHR21137">
    <property type="entry name" value="ODORANT RECEPTOR"/>
    <property type="match status" value="1"/>
</dbReference>
<keyword evidence="8" id="KW-0675">Receptor</keyword>
<keyword evidence="7" id="KW-0472">Membrane</keyword>
<evidence type="ECO:0000256" key="8">
    <source>
        <dbReference type="ARBA" id="ARBA00023170"/>
    </source>
</evidence>
<dbReference type="STRING" id="7167.A0A182FZL2"/>
<evidence type="ECO:0000313" key="11">
    <source>
        <dbReference type="Proteomes" id="UP000069272"/>
    </source>
</evidence>
<protein>
    <submittedName>
        <fullName evidence="10">Uncharacterized protein</fullName>
    </submittedName>
</protein>
<accession>A0A182FZL2</accession>
<evidence type="ECO:0000313" key="10">
    <source>
        <dbReference type="EnsemblMetazoa" id="AALB015452-PA"/>
    </source>
</evidence>
<keyword evidence="4" id="KW-0812">Transmembrane</keyword>
<dbReference type="GO" id="GO:0005886">
    <property type="term" value="C:plasma membrane"/>
    <property type="evidence" value="ECO:0007669"/>
    <property type="project" value="UniProtKB-SubCell"/>
</dbReference>
<evidence type="ECO:0000256" key="2">
    <source>
        <dbReference type="ARBA" id="ARBA00022475"/>
    </source>
</evidence>
<evidence type="ECO:0000256" key="7">
    <source>
        <dbReference type="ARBA" id="ARBA00023136"/>
    </source>
</evidence>
<evidence type="ECO:0000256" key="4">
    <source>
        <dbReference type="ARBA" id="ARBA00022692"/>
    </source>
</evidence>
<reference evidence="10 11" key="1">
    <citation type="journal article" date="2017" name="G3 (Bethesda)">
        <title>The Physical Genome Mapping of Anopheles albimanus Corrected Scaffold Misassemblies and Identified Interarm Rearrangements in Genus Anopheles.</title>
        <authorList>
            <person name="Artemov G.N."/>
            <person name="Peery A.N."/>
            <person name="Jiang X."/>
            <person name="Tu Z."/>
            <person name="Stegniy V.N."/>
            <person name="Sharakhova M.V."/>
            <person name="Sharakhov I.V."/>
        </authorList>
    </citation>
    <scope>NUCLEOTIDE SEQUENCE [LARGE SCALE GENOMIC DNA]</scope>
    <source>
        <strain evidence="10 11">ALBI9_A</strain>
    </source>
</reference>
<dbReference type="AlphaFoldDB" id="A0A182FZL2"/>
<dbReference type="VEuPathDB" id="VectorBase:AALB015452"/>
<dbReference type="GO" id="GO:0005549">
    <property type="term" value="F:odorant binding"/>
    <property type="evidence" value="ECO:0007669"/>
    <property type="project" value="InterPro"/>
</dbReference>
<evidence type="ECO:0000256" key="1">
    <source>
        <dbReference type="ARBA" id="ARBA00004651"/>
    </source>
</evidence>
<evidence type="ECO:0000256" key="3">
    <source>
        <dbReference type="ARBA" id="ARBA00022606"/>
    </source>
</evidence>
<keyword evidence="9" id="KW-0807">Transducer</keyword>
<evidence type="ECO:0000256" key="5">
    <source>
        <dbReference type="ARBA" id="ARBA00022725"/>
    </source>
</evidence>
<dbReference type="Pfam" id="PF02949">
    <property type="entry name" value="7tm_6"/>
    <property type="match status" value="1"/>
</dbReference>